<dbReference type="InterPro" id="IPR001613">
    <property type="entry name" value="Flavin_amine_oxidase"/>
</dbReference>
<evidence type="ECO:0000256" key="8">
    <source>
        <dbReference type="ARBA" id="ARBA00047321"/>
    </source>
</evidence>
<keyword evidence="7" id="KW-0073">Auxin biosynthesis</keyword>
<dbReference type="PANTHER" id="PTHR10742:SF410">
    <property type="entry name" value="LYSINE-SPECIFIC HISTONE DEMETHYLASE 2"/>
    <property type="match status" value="1"/>
</dbReference>
<comment type="catalytic activity">
    <reaction evidence="8">
        <text>L-tryptophan + O2 = indole-3-acetamide + CO2 + H2O</text>
        <dbReference type="Rhea" id="RHEA:16165"/>
        <dbReference type="ChEBI" id="CHEBI:15377"/>
        <dbReference type="ChEBI" id="CHEBI:15379"/>
        <dbReference type="ChEBI" id="CHEBI:16031"/>
        <dbReference type="ChEBI" id="CHEBI:16526"/>
        <dbReference type="ChEBI" id="CHEBI:57912"/>
        <dbReference type="EC" id="1.13.12.3"/>
    </reaction>
</comment>
<dbReference type="GO" id="GO:0050361">
    <property type="term" value="F:tryptophan 2-monooxygenase activity"/>
    <property type="evidence" value="ECO:0007669"/>
    <property type="project" value="UniProtKB-EC"/>
</dbReference>
<evidence type="ECO:0000313" key="12">
    <source>
        <dbReference type="Proteomes" id="UP000295620"/>
    </source>
</evidence>
<dbReference type="SUPFAM" id="SSF54373">
    <property type="entry name" value="FAD-linked reductases, C-terminal domain"/>
    <property type="match status" value="1"/>
</dbReference>
<evidence type="ECO:0000256" key="6">
    <source>
        <dbReference type="ARBA" id="ARBA00023002"/>
    </source>
</evidence>
<evidence type="ECO:0000256" key="2">
    <source>
        <dbReference type="ARBA" id="ARBA00004814"/>
    </source>
</evidence>
<evidence type="ECO:0000256" key="9">
    <source>
        <dbReference type="PIRSR" id="PIRSR601613-1"/>
    </source>
</evidence>
<comment type="cofactor">
    <cofactor evidence="1">
        <name>FAD</name>
        <dbReference type="ChEBI" id="CHEBI:57692"/>
    </cofactor>
</comment>
<dbReference type="SUPFAM" id="SSF51905">
    <property type="entry name" value="FAD/NAD(P)-binding domain"/>
    <property type="match status" value="1"/>
</dbReference>
<reference evidence="11 12" key="1">
    <citation type="submission" date="2019-03" db="EMBL/GenBank/DDBJ databases">
        <title>Genomic Encyclopedia of Archaeal and Bacterial Type Strains, Phase II (KMG-II): from individual species to whole genera.</title>
        <authorList>
            <person name="Goeker M."/>
        </authorList>
    </citation>
    <scope>NUCLEOTIDE SEQUENCE [LARGE SCALE GENOMIC DNA]</scope>
    <source>
        <strain evidence="11 12">DSM 19035</strain>
    </source>
</reference>
<dbReference type="InterPro" id="IPR050281">
    <property type="entry name" value="Flavin_monoamine_oxidase"/>
</dbReference>
<evidence type="ECO:0000256" key="3">
    <source>
        <dbReference type="ARBA" id="ARBA00005833"/>
    </source>
</evidence>
<dbReference type="PRINTS" id="PR00757">
    <property type="entry name" value="AMINEOXDASEF"/>
</dbReference>
<feature type="binding site" evidence="9">
    <location>
        <position position="14"/>
    </location>
    <ligand>
        <name>FAD</name>
        <dbReference type="ChEBI" id="CHEBI:57692"/>
    </ligand>
</feature>
<dbReference type="Pfam" id="PF01593">
    <property type="entry name" value="Amino_oxidase"/>
    <property type="match status" value="2"/>
</dbReference>
<protein>
    <recommendedName>
        <fullName evidence="5">Tryptophan 2-monooxygenase</fullName>
        <ecNumber evidence="4">1.13.12.3</ecNumber>
    </recommendedName>
</protein>
<dbReference type="RefSeq" id="WP_133574964.1">
    <property type="nucleotide sequence ID" value="NZ_SNYC01000003.1"/>
</dbReference>
<comment type="similarity">
    <text evidence="3">Belongs to the tryptophan 2-monooxygenase family.</text>
</comment>
<feature type="domain" description="Amine oxidase" evidence="10">
    <location>
        <begin position="13"/>
        <end position="78"/>
    </location>
</feature>
<dbReference type="AlphaFoldDB" id="A0A4R6T0J1"/>
<comment type="caution">
    <text evidence="11">The sequence shown here is derived from an EMBL/GenBank/DDBJ whole genome shotgun (WGS) entry which is preliminary data.</text>
</comment>
<dbReference type="EC" id="1.13.12.3" evidence="4"/>
<dbReference type="InterPro" id="IPR002937">
    <property type="entry name" value="Amino_oxidase"/>
</dbReference>
<dbReference type="PANTHER" id="PTHR10742">
    <property type="entry name" value="FLAVIN MONOAMINE OXIDASE"/>
    <property type="match status" value="1"/>
</dbReference>
<keyword evidence="12" id="KW-1185">Reference proteome</keyword>
<sequence>MNRETVIVIGGGISGLVAARELSGKYDVILLEALRKFGGRICSINKQSFNSTIEGGAEFIHGDAAQTIALLKEAGIGYVPVSGEMYRKKNRSLQQQPEMIDGWEVLIRKMGEIETDITLNNFLHDYFPGTGYTELRAEARAYAEGFDIADPDRVSVKSLHLEWVNETDDYRVEGGYGKLIRYLVSACRKKGCKLINHSIVKEISWKEGSVTVSTVDHLTHHAQKCVITVPVSILQKKGGLDLSFKPALTDYFEASQHIGYGGVIKVLLSFKERFWKKDAGFFLSQEVFPTWWTQLPEKSFILTGWVGGNKAIELSKYGEGVLLEQALSSVASIFNLPVTRIKEMLLSWQVFNWQRQKSILGAYTYKTPQTLEALKILNEPVQDTLYFAGEGMYTGAHPGTVEAAIVSAQQMVTKIIG</sequence>
<dbReference type="GO" id="GO:0009851">
    <property type="term" value="P:auxin biosynthetic process"/>
    <property type="evidence" value="ECO:0007669"/>
    <property type="project" value="UniProtKB-KW"/>
</dbReference>
<evidence type="ECO:0000256" key="7">
    <source>
        <dbReference type="ARBA" id="ARBA00023070"/>
    </source>
</evidence>
<evidence type="ECO:0000256" key="4">
    <source>
        <dbReference type="ARBA" id="ARBA00012535"/>
    </source>
</evidence>
<evidence type="ECO:0000259" key="10">
    <source>
        <dbReference type="Pfam" id="PF01593"/>
    </source>
</evidence>
<dbReference type="OrthoDB" id="56323at2"/>
<dbReference type="Gene3D" id="3.50.50.60">
    <property type="entry name" value="FAD/NAD(P)-binding domain"/>
    <property type="match status" value="1"/>
</dbReference>
<gene>
    <name evidence="11" type="ORF">ATK78_1062</name>
</gene>
<dbReference type="EMBL" id="SNYC01000003">
    <property type="protein sequence ID" value="TDQ11932.1"/>
    <property type="molecule type" value="Genomic_DNA"/>
</dbReference>
<accession>A0A4R6T0J1</accession>
<organism evidence="11 12">
    <name type="scientific">Pedobacter metabolipauper</name>
    <dbReference type="NCBI Taxonomy" id="425513"/>
    <lineage>
        <taxon>Bacteria</taxon>
        <taxon>Pseudomonadati</taxon>
        <taxon>Bacteroidota</taxon>
        <taxon>Sphingobacteriia</taxon>
        <taxon>Sphingobacteriales</taxon>
        <taxon>Sphingobacteriaceae</taxon>
        <taxon>Pedobacter</taxon>
    </lineage>
</organism>
<dbReference type="Proteomes" id="UP000295620">
    <property type="component" value="Unassembled WGS sequence"/>
</dbReference>
<feature type="binding site" evidence="9">
    <location>
        <position position="200"/>
    </location>
    <ligand>
        <name>FAD</name>
        <dbReference type="ChEBI" id="CHEBI:57692"/>
    </ligand>
</feature>
<feature type="binding site" evidence="9">
    <location>
        <begin position="32"/>
        <end position="33"/>
    </location>
    <ligand>
        <name>FAD</name>
        <dbReference type="ChEBI" id="CHEBI:57692"/>
    </ligand>
</feature>
<comment type="pathway">
    <text evidence="2">Plant hormone metabolism; auxin biosynthesis.</text>
</comment>
<feature type="domain" description="Amine oxidase" evidence="10">
    <location>
        <begin position="142"/>
        <end position="411"/>
    </location>
</feature>
<evidence type="ECO:0000256" key="1">
    <source>
        <dbReference type="ARBA" id="ARBA00001974"/>
    </source>
</evidence>
<keyword evidence="6" id="KW-0560">Oxidoreductase</keyword>
<dbReference type="InterPro" id="IPR036188">
    <property type="entry name" value="FAD/NAD-bd_sf"/>
</dbReference>
<evidence type="ECO:0000313" key="11">
    <source>
        <dbReference type="EMBL" id="TDQ11932.1"/>
    </source>
</evidence>
<evidence type="ECO:0000256" key="5">
    <source>
        <dbReference type="ARBA" id="ARBA00017871"/>
    </source>
</evidence>
<proteinExistence type="inferred from homology"/>
<name>A0A4R6T0J1_9SPHI</name>